<proteinExistence type="predicted"/>
<dbReference type="STRING" id="1001240.GY21_18010"/>
<comment type="caution">
    <text evidence="1">The sequence shown here is derived from an EMBL/GenBank/DDBJ whole genome shotgun (WGS) entry which is preliminary data.</text>
</comment>
<dbReference type="EMBL" id="JPXF01000103">
    <property type="protein sequence ID" value="KGJ72040.1"/>
    <property type="molecule type" value="Genomic_DNA"/>
</dbReference>
<evidence type="ECO:0008006" key="3">
    <source>
        <dbReference type="Google" id="ProtNLM"/>
    </source>
</evidence>
<evidence type="ECO:0000313" key="1">
    <source>
        <dbReference type="EMBL" id="KGJ72040.1"/>
    </source>
</evidence>
<dbReference type="Proteomes" id="UP000029864">
    <property type="component" value="Unassembled WGS sequence"/>
</dbReference>
<name>A0A099J1L0_9MICO</name>
<keyword evidence="2" id="KW-1185">Reference proteome</keyword>
<sequence>MLWARQRQARYRYRHRHRPDDLVIIYAGPSLLVRLLEPGRATSFAGSSQVQLVSTPQALAECAADAVAEGVARGMTPEGALATLADLVDSESGLVQIVEQEAGEAEDRAHALAETEGLGAAHAWHVAAAELCFAQLADAGEKLGFGADDGRQASVARARGWKVF</sequence>
<reference evidence="1 2" key="1">
    <citation type="submission" date="2014-08" db="EMBL/GenBank/DDBJ databases">
        <authorList>
            <person name="Sisinthy S."/>
        </authorList>
    </citation>
    <scope>NUCLEOTIDE SEQUENCE [LARGE SCALE GENOMIC DNA]</scope>
    <source>
        <strain evidence="1 2">RuG17</strain>
    </source>
</reference>
<protein>
    <recommendedName>
        <fullName evidence="3">PIN domain-containing protein</fullName>
    </recommendedName>
</protein>
<organism evidence="1 2">
    <name type="scientific">Cryobacterium roopkundense</name>
    <dbReference type="NCBI Taxonomy" id="1001240"/>
    <lineage>
        <taxon>Bacteria</taxon>
        <taxon>Bacillati</taxon>
        <taxon>Actinomycetota</taxon>
        <taxon>Actinomycetes</taxon>
        <taxon>Micrococcales</taxon>
        <taxon>Microbacteriaceae</taxon>
        <taxon>Cryobacterium</taxon>
    </lineage>
</organism>
<dbReference type="eggNOG" id="COG1848">
    <property type="taxonomic scope" value="Bacteria"/>
</dbReference>
<gene>
    <name evidence="1" type="ORF">GY21_18010</name>
</gene>
<accession>A0A099J1L0</accession>
<evidence type="ECO:0000313" key="2">
    <source>
        <dbReference type="Proteomes" id="UP000029864"/>
    </source>
</evidence>
<dbReference type="AlphaFoldDB" id="A0A099J1L0"/>